<dbReference type="AlphaFoldDB" id="A0A6A6WL30"/>
<keyword evidence="4" id="KW-1185">Reference proteome</keyword>
<proteinExistence type="predicted"/>
<evidence type="ECO:0000259" key="2">
    <source>
        <dbReference type="PROSITE" id="PS50948"/>
    </source>
</evidence>
<sequence>MKLVSLTVQRSPQGSRYFSNRKCCVPPSISSSAIPASSTAFLSTSSGAAPSTTPLMSSFSSMATSTFLFSSSSVEESSTFTLNPSTSDTPSSSTISESPTPTPLETTTFISVTTSAESTTTSSPSLTCGIYTEITRSEYWFETLTSGPMTQEECHRICLDNASRLVCTSYAIMQSTCKLYDVPARQLHESSPKRIRRVEIWQAFDKDCSIVPNAPTSATPTSETPTPTPTPEPISETPTPTPTPEPISETPTPTPTPEPISESPSPTPTPQPTSETPTPTPTPEPTSETPTPTPTPVIPPATCSWHGLSYDIADKLPQSRSYVSSLDECKAICLAVSTCLSYQYAPFNQLPNPNWQNCILSRADAQQQGLFVADSNQVFAIYERAC</sequence>
<dbReference type="Gene3D" id="3.50.4.10">
    <property type="entry name" value="Hepatocyte Growth Factor"/>
    <property type="match status" value="1"/>
</dbReference>
<dbReference type="PRINTS" id="PR01217">
    <property type="entry name" value="PRICHEXTENSN"/>
</dbReference>
<feature type="region of interest" description="Disordered" evidence="1">
    <location>
        <begin position="210"/>
        <end position="300"/>
    </location>
</feature>
<reference evidence="3" key="1">
    <citation type="journal article" date="2020" name="Stud. Mycol.">
        <title>101 Dothideomycetes genomes: a test case for predicting lifestyles and emergence of pathogens.</title>
        <authorList>
            <person name="Haridas S."/>
            <person name="Albert R."/>
            <person name="Binder M."/>
            <person name="Bloem J."/>
            <person name="Labutti K."/>
            <person name="Salamov A."/>
            <person name="Andreopoulos B."/>
            <person name="Baker S."/>
            <person name="Barry K."/>
            <person name="Bills G."/>
            <person name="Bluhm B."/>
            <person name="Cannon C."/>
            <person name="Castanera R."/>
            <person name="Culley D."/>
            <person name="Daum C."/>
            <person name="Ezra D."/>
            <person name="Gonzalez J."/>
            <person name="Henrissat B."/>
            <person name="Kuo A."/>
            <person name="Liang C."/>
            <person name="Lipzen A."/>
            <person name="Lutzoni F."/>
            <person name="Magnuson J."/>
            <person name="Mondo S."/>
            <person name="Nolan M."/>
            <person name="Ohm R."/>
            <person name="Pangilinan J."/>
            <person name="Park H.-J."/>
            <person name="Ramirez L."/>
            <person name="Alfaro M."/>
            <person name="Sun H."/>
            <person name="Tritt A."/>
            <person name="Yoshinaga Y."/>
            <person name="Zwiers L.-H."/>
            <person name="Turgeon B."/>
            <person name="Goodwin S."/>
            <person name="Spatafora J."/>
            <person name="Crous P."/>
            <person name="Grigoriev I."/>
        </authorList>
    </citation>
    <scope>NUCLEOTIDE SEQUENCE</scope>
    <source>
        <strain evidence="3">CBS 121739</strain>
    </source>
</reference>
<dbReference type="Pfam" id="PF00024">
    <property type="entry name" value="PAN_1"/>
    <property type="match status" value="1"/>
</dbReference>
<feature type="compositionally biased region" description="Low complexity" evidence="1">
    <location>
        <begin position="215"/>
        <end position="225"/>
    </location>
</feature>
<feature type="domain" description="Apple" evidence="2">
    <location>
        <begin position="128"/>
        <end position="208"/>
    </location>
</feature>
<dbReference type="InterPro" id="IPR003609">
    <property type="entry name" value="Pan_app"/>
</dbReference>
<accession>A0A6A6WL30</accession>
<dbReference type="PROSITE" id="PS50948">
    <property type="entry name" value="PAN"/>
    <property type="match status" value="2"/>
</dbReference>
<dbReference type="SUPFAM" id="SSF57414">
    <property type="entry name" value="Hairpin loop containing domain-like"/>
    <property type="match status" value="1"/>
</dbReference>
<dbReference type="RefSeq" id="XP_033605338.1">
    <property type="nucleotide sequence ID" value="XM_033745109.1"/>
</dbReference>
<dbReference type="Proteomes" id="UP000799437">
    <property type="component" value="Unassembled WGS sequence"/>
</dbReference>
<feature type="region of interest" description="Disordered" evidence="1">
    <location>
        <begin position="79"/>
        <end position="105"/>
    </location>
</feature>
<feature type="domain" description="Apple" evidence="2">
    <location>
        <begin position="303"/>
        <end position="386"/>
    </location>
</feature>
<dbReference type="GeneID" id="54486163"/>
<protein>
    <recommendedName>
        <fullName evidence="2">Apple domain-containing protein</fullName>
    </recommendedName>
</protein>
<evidence type="ECO:0000313" key="4">
    <source>
        <dbReference type="Proteomes" id="UP000799437"/>
    </source>
</evidence>
<dbReference type="EMBL" id="ML996565">
    <property type="protein sequence ID" value="KAF2762887.1"/>
    <property type="molecule type" value="Genomic_DNA"/>
</dbReference>
<evidence type="ECO:0000256" key="1">
    <source>
        <dbReference type="SAM" id="MobiDB-lite"/>
    </source>
</evidence>
<evidence type="ECO:0000313" key="3">
    <source>
        <dbReference type="EMBL" id="KAF2762887.1"/>
    </source>
</evidence>
<gene>
    <name evidence="3" type="ORF">EJ05DRAFT_481763</name>
</gene>
<organism evidence="3 4">
    <name type="scientific">Pseudovirgaria hyperparasitica</name>
    <dbReference type="NCBI Taxonomy" id="470096"/>
    <lineage>
        <taxon>Eukaryota</taxon>
        <taxon>Fungi</taxon>
        <taxon>Dikarya</taxon>
        <taxon>Ascomycota</taxon>
        <taxon>Pezizomycotina</taxon>
        <taxon>Dothideomycetes</taxon>
        <taxon>Dothideomycetes incertae sedis</taxon>
        <taxon>Acrospermales</taxon>
        <taxon>Acrospermaceae</taxon>
        <taxon>Pseudovirgaria</taxon>
    </lineage>
</organism>
<name>A0A6A6WL30_9PEZI</name>